<protein>
    <submittedName>
        <fullName evidence="3">TRPM SLOG domain-containing protein</fullName>
    </submittedName>
</protein>
<dbReference type="WBParaSite" id="PSAMB.scaffold2321size23874.g17329.t1">
    <property type="protein sequence ID" value="PSAMB.scaffold2321size23874.g17329.t1"/>
    <property type="gene ID" value="PSAMB.scaffold2321size23874.g17329"/>
</dbReference>
<dbReference type="GO" id="GO:0005886">
    <property type="term" value="C:plasma membrane"/>
    <property type="evidence" value="ECO:0007669"/>
    <property type="project" value="TreeGrafter"/>
</dbReference>
<dbReference type="InterPro" id="IPR041491">
    <property type="entry name" value="TRPM_SLOG"/>
</dbReference>
<dbReference type="PANTHER" id="PTHR13800:SF12">
    <property type="entry name" value="TRANSIENT RECEPTOR POTENTIAL CATION CHANNEL SUBFAMILY M MEMBER-LIKE 2"/>
    <property type="match status" value="1"/>
</dbReference>
<evidence type="ECO:0000313" key="3">
    <source>
        <dbReference type="WBParaSite" id="PSAMB.scaffold2321size23874.g17329.t1"/>
    </source>
</evidence>
<evidence type="ECO:0000259" key="1">
    <source>
        <dbReference type="Pfam" id="PF18139"/>
    </source>
</evidence>
<dbReference type="InterPro" id="IPR050927">
    <property type="entry name" value="TRPM"/>
</dbReference>
<proteinExistence type="predicted"/>
<dbReference type="PANTHER" id="PTHR13800">
    <property type="entry name" value="TRANSIENT RECEPTOR POTENTIAL CATION CHANNEL, SUBFAMILY M, MEMBER 6"/>
    <property type="match status" value="1"/>
</dbReference>
<sequence length="288" mass="32925">MDEEIAAPPSFSRAISNESRIRRILNQAGWQQKDANGQLIPLLPNRQKERKSEEECMVNFIRRSFYMKECRQFEENPKTPGRCLTCLGYDFDHKFLPPPPIYSFPTAAGEVCAINIGRTYSVDANKFVCTETNAFGQLKFSSKYDFKYREAPKFVRLAYEGGENSMRDVNTINNVITLLRRHWRIREPDLVVSVIGGGERFRISNRRRREIFNSGLIKALSVTNGWLLTTGNDKGISKAVGDAVREGQSLRMHSGHMTKQIACIGIAAWGNVRHRETLTCFEPEKVRQ</sequence>
<evidence type="ECO:0000313" key="2">
    <source>
        <dbReference type="Proteomes" id="UP000887566"/>
    </source>
</evidence>
<dbReference type="Pfam" id="PF18139">
    <property type="entry name" value="LSDAT_euk"/>
    <property type="match status" value="1"/>
</dbReference>
<reference evidence="3" key="1">
    <citation type="submission" date="2022-11" db="UniProtKB">
        <authorList>
            <consortium name="WormBaseParasite"/>
        </authorList>
    </citation>
    <scope>IDENTIFICATION</scope>
</reference>
<accession>A0A914VR05</accession>
<dbReference type="AlphaFoldDB" id="A0A914VR05"/>
<feature type="domain" description="TRPM SLOG" evidence="1">
    <location>
        <begin position="172"/>
        <end position="279"/>
    </location>
</feature>
<dbReference type="Proteomes" id="UP000887566">
    <property type="component" value="Unplaced"/>
</dbReference>
<dbReference type="GO" id="GO:0099604">
    <property type="term" value="F:ligand-gated calcium channel activity"/>
    <property type="evidence" value="ECO:0007669"/>
    <property type="project" value="TreeGrafter"/>
</dbReference>
<name>A0A914VR05_9BILA</name>
<keyword evidence="2" id="KW-1185">Reference proteome</keyword>
<organism evidence="2 3">
    <name type="scientific">Plectus sambesii</name>
    <dbReference type="NCBI Taxonomy" id="2011161"/>
    <lineage>
        <taxon>Eukaryota</taxon>
        <taxon>Metazoa</taxon>
        <taxon>Ecdysozoa</taxon>
        <taxon>Nematoda</taxon>
        <taxon>Chromadorea</taxon>
        <taxon>Plectida</taxon>
        <taxon>Plectina</taxon>
        <taxon>Plectoidea</taxon>
        <taxon>Plectidae</taxon>
        <taxon>Plectus</taxon>
    </lineage>
</organism>